<protein>
    <submittedName>
        <fullName evidence="2">DUF1071 domain-containing protein</fullName>
    </submittedName>
</protein>
<name>A0A7W3TZZ1_9LACO</name>
<gene>
    <name evidence="2" type="ORF">H5R63_06375</name>
</gene>
<evidence type="ECO:0000313" key="3">
    <source>
        <dbReference type="Proteomes" id="UP000518255"/>
    </source>
</evidence>
<reference evidence="2 3" key="1">
    <citation type="submission" date="2020-07" db="EMBL/GenBank/DDBJ databases">
        <title>Description of Limosilactobacillus balticus sp. nov., Limosilactobacillus agrestis sp. nov., Limosilactobacillus albertensis sp. nov., Limosilactobacillus rudii sp. nov., Limosilactobacillus fastidiosus sp. nov., five novel Limosilactobacillus species isolated from the vertebrate gastrointestinal tract, and proposal of 6 subspecies of Limosilactobacillus reuteri adapted to the gastrointestinal tract of specific vertebrate hosts.</title>
        <authorList>
            <person name="Li F."/>
            <person name="Cheng C."/>
            <person name="Zheng J."/>
            <person name="Quevedo R.M."/>
            <person name="Li J."/>
            <person name="Roos S."/>
            <person name="Gaenzle M.G."/>
            <person name="Walter J."/>
        </authorList>
    </citation>
    <scope>NUCLEOTIDE SEQUENCE [LARGE SCALE GENOMIC DNA]</scope>
    <source>
        <strain evidence="2 3">WF-MA3-C</strain>
    </source>
</reference>
<dbReference type="InterPro" id="IPR009425">
    <property type="entry name" value="DSRM_SSAP"/>
</dbReference>
<evidence type="ECO:0000259" key="1">
    <source>
        <dbReference type="Pfam" id="PF06378"/>
    </source>
</evidence>
<dbReference type="Proteomes" id="UP000518255">
    <property type="component" value="Unassembled WGS sequence"/>
</dbReference>
<evidence type="ECO:0000313" key="2">
    <source>
        <dbReference type="EMBL" id="MBB1086406.1"/>
    </source>
</evidence>
<sequence>MTEKKQSVFETLSKIDVSNHVQVIRMKKGPALKYVSWAWAWNMVKSKYPDATRKIEEYPEYQFDQKEGKWYATGQMLDYRITSAGCEVKVTVTIQGEEYSERLYVMDMRNQPVMNPNISQINKTQQRCLVKALAMAGLGLNLYAGEDLPMGDLSENDKKQAEAKKQAEKQQVKDRLDKALNILAEEQGTTATEVKSALVEQYKNEPAYKENPDGALLAGATAMYKQLQMENQKKQQQAG</sequence>
<feature type="domain" description="SSAP RNA binding" evidence="1">
    <location>
        <begin position="8"/>
        <end position="171"/>
    </location>
</feature>
<dbReference type="EMBL" id="JACIUY010000059">
    <property type="protein sequence ID" value="MBB1086406.1"/>
    <property type="molecule type" value="Genomic_DNA"/>
</dbReference>
<comment type="caution">
    <text evidence="2">The sequence shown here is derived from an EMBL/GenBank/DDBJ whole genome shotgun (WGS) entry which is preliminary data.</text>
</comment>
<dbReference type="Pfam" id="PF06378">
    <property type="entry name" value="SSAP_Sak"/>
    <property type="match status" value="1"/>
</dbReference>
<proteinExistence type="predicted"/>
<dbReference type="RefSeq" id="WP_182581273.1">
    <property type="nucleotide sequence ID" value="NZ_JACIUY010000059.1"/>
</dbReference>
<dbReference type="AlphaFoldDB" id="A0A7W3TZZ1"/>
<accession>A0A7W3TZZ1</accession>
<organism evidence="2 3">
    <name type="scientific">Limosilactobacillus fastidiosus</name>
    <dbReference type="NCBI Taxonomy" id="2759855"/>
    <lineage>
        <taxon>Bacteria</taxon>
        <taxon>Bacillati</taxon>
        <taxon>Bacillota</taxon>
        <taxon>Bacilli</taxon>
        <taxon>Lactobacillales</taxon>
        <taxon>Lactobacillaceae</taxon>
        <taxon>Limosilactobacillus</taxon>
    </lineage>
</organism>